<dbReference type="Proteomes" id="UP001143480">
    <property type="component" value="Unassembled WGS sequence"/>
</dbReference>
<comment type="caution">
    <text evidence="1">The sequence shown here is derived from an EMBL/GenBank/DDBJ whole genome shotgun (WGS) entry which is preliminary data.</text>
</comment>
<evidence type="ECO:0000313" key="1">
    <source>
        <dbReference type="EMBL" id="GLL06418.1"/>
    </source>
</evidence>
<proteinExistence type="predicted"/>
<accession>A0A9W6NRH4</accession>
<organism evidence="1 2">
    <name type="scientific">Dactylosporangium matsuzakiense</name>
    <dbReference type="NCBI Taxonomy" id="53360"/>
    <lineage>
        <taxon>Bacteria</taxon>
        <taxon>Bacillati</taxon>
        <taxon>Actinomycetota</taxon>
        <taxon>Actinomycetes</taxon>
        <taxon>Micromonosporales</taxon>
        <taxon>Micromonosporaceae</taxon>
        <taxon>Dactylosporangium</taxon>
    </lineage>
</organism>
<dbReference type="InterPro" id="IPR035944">
    <property type="entry name" value="YfbM-like_sf"/>
</dbReference>
<dbReference type="Gene3D" id="3.40.1760.10">
    <property type="entry name" value="YfbM-like super family"/>
    <property type="match status" value="1"/>
</dbReference>
<dbReference type="EMBL" id="BSFP01000072">
    <property type="protein sequence ID" value="GLL06418.1"/>
    <property type="molecule type" value="Genomic_DNA"/>
</dbReference>
<reference evidence="1" key="1">
    <citation type="journal article" date="2014" name="Int. J. Syst. Evol. Microbiol.">
        <title>Complete genome sequence of Corynebacterium casei LMG S-19264T (=DSM 44701T), isolated from a smear-ripened cheese.</title>
        <authorList>
            <consortium name="US DOE Joint Genome Institute (JGI-PGF)"/>
            <person name="Walter F."/>
            <person name="Albersmeier A."/>
            <person name="Kalinowski J."/>
            <person name="Ruckert C."/>
        </authorList>
    </citation>
    <scope>NUCLEOTIDE SEQUENCE</scope>
    <source>
        <strain evidence="1">VKM Ac-1321</strain>
    </source>
</reference>
<dbReference type="SUPFAM" id="SSF111069">
    <property type="entry name" value="Hypothetical protein yfbM"/>
    <property type="match status" value="1"/>
</dbReference>
<dbReference type="Pfam" id="PF08974">
    <property type="entry name" value="DUF1877"/>
    <property type="match status" value="1"/>
</dbReference>
<evidence type="ECO:0000313" key="2">
    <source>
        <dbReference type="Proteomes" id="UP001143480"/>
    </source>
</evidence>
<name>A0A9W6NRH4_9ACTN</name>
<gene>
    <name evidence="1" type="ORF">GCM10017581_081680</name>
</gene>
<dbReference type="InterPro" id="IPR015068">
    <property type="entry name" value="DUF1877"/>
</dbReference>
<sequence length="171" mass="19339">MSMNGNYLRLAPLEIERARKDPDWAMEYSDDLEDAELEAPQSPDGKLAVERLHRTDRLWDVLRFLLERAGCPVGVVFGEEEFTEADWGYGPARLLTVERVALAAEFMDALSFEQLIAGVTAADLAAADLYPVFDRSDADLIFEHIRSYYRDLVEYFRVTADAGDGLVVWLS</sequence>
<reference evidence="1" key="2">
    <citation type="submission" date="2023-01" db="EMBL/GenBank/DDBJ databases">
        <authorList>
            <person name="Sun Q."/>
            <person name="Evtushenko L."/>
        </authorList>
    </citation>
    <scope>NUCLEOTIDE SEQUENCE</scope>
    <source>
        <strain evidence="1">VKM Ac-1321</strain>
    </source>
</reference>
<keyword evidence="2" id="KW-1185">Reference proteome</keyword>
<dbReference type="RefSeq" id="WP_223104871.1">
    <property type="nucleotide sequence ID" value="NZ_BAAAXA010000001.1"/>
</dbReference>
<protein>
    <recommendedName>
        <fullName evidence="3">DUF1877 family protein</fullName>
    </recommendedName>
</protein>
<dbReference type="AlphaFoldDB" id="A0A9W6NRH4"/>
<evidence type="ECO:0008006" key="3">
    <source>
        <dbReference type="Google" id="ProtNLM"/>
    </source>
</evidence>